<keyword evidence="1" id="KW-1185">Reference proteome</keyword>
<gene>
    <name evidence="2" type="primary">LOC108012708</name>
</gene>
<proteinExistence type="predicted"/>
<sequence>MSIDLNEALEMLVENLSKSIKPEQQSYMQDAAEISQKINDELININSIFKGSVYKWDQTYMFNFKPYPKTHVPILWIDIPFGIEPQKVFVHPDPRCRLFNLKAVVNHPVVQNGYVSGERLLNLFYLDLYRAVDRMHISTCKSGKMYNISAYFLKSHASKFEIVVKEYGKDGLEEDPTITYKFQLVFNFSNDSVVYLYMNNYFHQVEKYKVEASGRTSIKLLTNAKQLLLQLQVADKFLTVPAINYVLDTCVDLRVVSNTGDVLLSAIAGLIPLSESSGTLIYVFGKLLHFKQSGSVEMSELKALFGVVK</sequence>
<dbReference type="GeneID" id="108012708"/>
<name>A0AB40A5U7_DROSZ</name>
<dbReference type="RefSeq" id="XP_036672097.2">
    <property type="nucleotide sequence ID" value="XM_036816202.3"/>
</dbReference>
<protein>
    <submittedName>
        <fullName evidence="2">Uncharacterized protein</fullName>
    </submittedName>
</protein>
<dbReference type="AlphaFoldDB" id="A0AB40A5U7"/>
<organism evidence="1 2">
    <name type="scientific">Drosophila suzukii</name>
    <name type="common">Spotted-wing drosophila fruit fly</name>
    <dbReference type="NCBI Taxonomy" id="28584"/>
    <lineage>
        <taxon>Eukaryota</taxon>
        <taxon>Metazoa</taxon>
        <taxon>Ecdysozoa</taxon>
        <taxon>Arthropoda</taxon>
        <taxon>Hexapoda</taxon>
        <taxon>Insecta</taxon>
        <taxon>Pterygota</taxon>
        <taxon>Neoptera</taxon>
        <taxon>Endopterygota</taxon>
        <taxon>Diptera</taxon>
        <taxon>Brachycera</taxon>
        <taxon>Muscomorpha</taxon>
        <taxon>Ephydroidea</taxon>
        <taxon>Drosophilidae</taxon>
        <taxon>Drosophila</taxon>
        <taxon>Sophophora</taxon>
    </lineage>
</organism>
<reference evidence="2" key="1">
    <citation type="submission" date="2025-08" db="UniProtKB">
        <authorList>
            <consortium name="RefSeq"/>
        </authorList>
    </citation>
    <scope>IDENTIFICATION</scope>
</reference>
<evidence type="ECO:0000313" key="2">
    <source>
        <dbReference type="RefSeq" id="XP_036672097.2"/>
    </source>
</evidence>
<evidence type="ECO:0000313" key="1">
    <source>
        <dbReference type="Proteomes" id="UP001652628"/>
    </source>
</evidence>
<accession>A0AB40A5U7</accession>
<dbReference type="Proteomes" id="UP001652628">
    <property type="component" value="Chromosome 3"/>
</dbReference>